<evidence type="ECO:0000256" key="2">
    <source>
        <dbReference type="SAM" id="Phobius"/>
    </source>
</evidence>
<dbReference type="InterPro" id="IPR038440">
    <property type="entry name" value="FimV_C_sf"/>
</dbReference>
<proteinExistence type="predicted"/>
<organism evidence="3 4">
    <name type="scientific">Rhodocytophaga rosea</name>
    <dbReference type="NCBI Taxonomy" id="2704465"/>
    <lineage>
        <taxon>Bacteria</taxon>
        <taxon>Pseudomonadati</taxon>
        <taxon>Bacteroidota</taxon>
        <taxon>Cytophagia</taxon>
        <taxon>Cytophagales</taxon>
        <taxon>Rhodocytophagaceae</taxon>
        <taxon>Rhodocytophaga</taxon>
    </lineage>
</organism>
<accession>A0A6C0GM69</accession>
<name>A0A6C0GM69_9BACT</name>
<dbReference type="Pfam" id="PF13174">
    <property type="entry name" value="TPR_6"/>
    <property type="match status" value="2"/>
</dbReference>
<reference evidence="3 4" key="1">
    <citation type="submission" date="2020-01" db="EMBL/GenBank/DDBJ databases">
        <authorList>
            <person name="Kim M.K."/>
        </authorList>
    </citation>
    <scope>NUCLEOTIDE SEQUENCE [LARGE SCALE GENOMIC DNA]</scope>
    <source>
        <strain evidence="3 4">172606-1</strain>
    </source>
</reference>
<evidence type="ECO:0000313" key="4">
    <source>
        <dbReference type="Proteomes" id="UP000480178"/>
    </source>
</evidence>
<dbReference type="InterPro" id="IPR019734">
    <property type="entry name" value="TPR_rpt"/>
</dbReference>
<sequence>MLENISLAELIDNYLSGRLNQEEKSAFEQRLSAETALAEQVALQRKITTGLQTAGRLNMLALLKEEDAKMPAYQPEEEATTATEAKTISFNPTSKQMYYWAAAAVLLLMVPVFMLLRANESGEKLADSYFHAHENQWVSTDGDSSLSAQAMEHYEEGKYAMALNIFEKMLGNNTAEAEVQFYKGNSYLALKKTQEAIQSFEAVLTMPANKYTEEAEWYLALSYVQADDEKQAKKILKGIMDNENHPYHKEAQDLMKKL</sequence>
<dbReference type="PROSITE" id="PS50005">
    <property type="entry name" value="TPR"/>
    <property type="match status" value="1"/>
</dbReference>
<gene>
    <name evidence="3" type="ORF">GXP67_21505</name>
</gene>
<keyword evidence="2" id="KW-1133">Transmembrane helix</keyword>
<keyword evidence="1" id="KW-0802">TPR repeat</keyword>
<feature type="repeat" description="TPR" evidence="1">
    <location>
        <begin position="177"/>
        <end position="210"/>
    </location>
</feature>
<keyword evidence="2" id="KW-0812">Transmembrane</keyword>
<evidence type="ECO:0000313" key="3">
    <source>
        <dbReference type="EMBL" id="QHT69037.1"/>
    </source>
</evidence>
<keyword evidence="2" id="KW-0472">Membrane</keyword>
<dbReference type="Gene3D" id="1.25.40.10">
    <property type="entry name" value="Tetratricopeptide repeat domain"/>
    <property type="match status" value="1"/>
</dbReference>
<dbReference type="EMBL" id="CP048222">
    <property type="protein sequence ID" value="QHT69037.1"/>
    <property type="molecule type" value="Genomic_DNA"/>
</dbReference>
<dbReference type="InterPro" id="IPR011990">
    <property type="entry name" value="TPR-like_helical_dom_sf"/>
</dbReference>
<protein>
    <submittedName>
        <fullName evidence="3">Tetratricopeptide repeat protein</fullName>
    </submittedName>
</protein>
<feature type="transmembrane region" description="Helical" evidence="2">
    <location>
        <begin position="97"/>
        <end position="116"/>
    </location>
</feature>
<dbReference type="KEGG" id="rhoz:GXP67_21505"/>
<dbReference type="AlphaFoldDB" id="A0A6C0GM69"/>
<dbReference type="SUPFAM" id="SSF48452">
    <property type="entry name" value="TPR-like"/>
    <property type="match status" value="1"/>
</dbReference>
<dbReference type="Proteomes" id="UP000480178">
    <property type="component" value="Chromosome"/>
</dbReference>
<dbReference type="RefSeq" id="WP_162445032.1">
    <property type="nucleotide sequence ID" value="NZ_CP048222.1"/>
</dbReference>
<keyword evidence="4" id="KW-1185">Reference proteome</keyword>
<dbReference type="Gene3D" id="1.20.58.2200">
    <property type="match status" value="1"/>
</dbReference>
<evidence type="ECO:0000256" key="1">
    <source>
        <dbReference type="PROSITE-ProRule" id="PRU00339"/>
    </source>
</evidence>